<dbReference type="Pfam" id="PF20431">
    <property type="entry name" value="E_motif"/>
    <property type="match status" value="1"/>
</dbReference>
<gene>
    <name evidence="3" type="ORF">HPP92_012803</name>
</gene>
<proteinExistence type="predicted"/>
<evidence type="ECO:0000256" key="1">
    <source>
        <dbReference type="ARBA" id="ARBA00022737"/>
    </source>
</evidence>
<evidence type="ECO:0000256" key="2">
    <source>
        <dbReference type="PROSITE-ProRule" id="PRU00708"/>
    </source>
</evidence>
<dbReference type="GO" id="GO:0003723">
    <property type="term" value="F:RNA binding"/>
    <property type="evidence" value="ECO:0007669"/>
    <property type="project" value="InterPro"/>
</dbReference>
<dbReference type="InterPro" id="IPR046960">
    <property type="entry name" value="PPR_At4g14850-like_plant"/>
</dbReference>
<evidence type="ECO:0008006" key="5">
    <source>
        <dbReference type="Google" id="ProtNLM"/>
    </source>
</evidence>
<dbReference type="PANTHER" id="PTHR47926:SF450">
    <property type="entry name" value="DYW DOMAIN-CONTAINING PROTEIN"/>
    <property type="match status" value="1"/>
</dbReference>
<dbReference type="InterPro" id="IPR002885">
    <property type="entry name" value="PPR_rpt"/>
</dbReference>
<dbReference type="Pfam" id="PF01535">
    <property type="entry name" value="PPR"/>
    <property type="match status" value="1"/>
</dbReference>
<feature type="repeat" description="PPR" evidence="2">
    <location>
        <begin position="332"/>
        <end position="367"/>
    </location>
</feature>
<dbReference type="Pfam" id="PF13041">
    <property type="entry name" value="PPR_2"/>
    <property type="match status" value="1"/>
</dbReference>
<organism evidence="3 4">
    <name type="scientific">Vanilla planifolia</name>
    <name type="common">Vanilla</name>
    <dbReference type="NCBI Taxonomy" id="51239"/>
    <lineage>
        <taxon>Eukaryota</taxon>
        <taxon>Viridiplantae</taxon>
        <taxon>Streptophyta</taxon>
        <taxon>Embryophyta</taxon>
        <taxon>Tracheophyta</taxon>
        <taxon>Spermatophyta</taxon>
        <taxon>Magnoliopsida</taxon>
        <taxon>Liliopsida</taxon>
        <taxon>Asparagales</taxon>
        <taxon>Orchidaceae</taxon>
        <taxon>Vanilloideae</taxon>
        <taxon>Vanilleae</taxon>
        <taxon>Vanilla</taxon>
    </lineage>
</organism>
<dbReference type="Proteomes" id="UP000636800">
    <property type="component" value="Chromosome 6"/>
</dbReference>
<accession>A0A835QY63</accession>
<protein>
    <recommendedName>
        <fullName evidence="5">Pentatricopeptide repeat-containing protein</fullName>
    </recommendedName>
</protein>
<dbReference type="InterPro" id="IPR011990">
    <property type="entry name" value="TPR-like_helical_dom_sf"/>
</dbReference>
<keyword evidence="1" id="KW-0677">Repeat</keyword>
<dbReference type="EMBL" id="JADCNL010000006">
    <property type="protein sequence ID" value="KAG0475962.1"/>
    <property type="molecule type" value="Genomic_DNA"/>
</dbReference>
<name>A0A835QY63_VANPL</name>
<dbReference type="GO" id="GO:0009451">
    <property type="term" value="P:RNA modification"/>
    <property type="evidence" value="ECO:0007669"/>
    <property type="project" value="InterPro"/>
</dbReference>
<dbReference type="PANTHER" id="PTHR47926">
    <property type="entry name" value="PENTATRICOPEPTIDE REPEAT-CONTAINING PROTEIN"/>
    <property type="match status" value="1"/>
</dbReference>
<evidence type="ECO:0000313" key="3">
    <source>
        <dbReference type="EMBL" id="KAG0475962.1"/>
    </source>
</evidence>
<dbReference type="FunFam" id="1.25.40.10:FF:000184">
    <property type="entry name" value="Pentatricopeptide repeat-containing protein, chloroplastic"/>
    <property type="match status" value="1"/>
</dbReference>
<dbReference type="AlphaFoldDB" id="A0A835QY63"/>
<dbReference type="InterPro" id="IPR046848">
    <property type="entry name" value="E_motif"/>
</dbReference>
<sequence length="514" mass="56268">MSKSAVEWRRGLLLLSESKPPKSPRGFKQLHAIFLTTGLALHSQPFSRLLLLSSLPPLSASLDGGASYSCSLLLYSPRPPSTFLSNTLTSSLASAGHLHLALSLYSLLPLHPTTTSPNPHTYPSLLKACSSSPLFLRIGLSLHAHLLKLLPLPLDHFVLTSLLILHSRLDRQEVCRHLFDLIPCPDLAAWNAVLSAYARHSSDDCSSAEEALSLFRRLQLFHSAALPNEITLVAIISACGNLGALGQGIWAHAYVERRRSLTLNRFVCAALIEMYSKCGRLDLAHQVFVALPLKEKDTFCYNAMIGGLATHGQGPGALSLFEEMQAEGLPPDDVTFVVVISACAHAGRVEEGLQCFAAMELEFGIKPKVEHFVCLVDLLGRAGKIEEAEEVVRILPFNPNAILFRTLLGACRVHNNWQVGERASRQLVQLEPSHGGSFVLLSNMYADVCQWDEALKIRKIMKQKGIDKSPGLSLVEVDGVVNEFAMGDQTHPDITEIYMMLALISSTFLVMLEA</sequence>
<dbReference type="NCBIfam" id="TIGR00756">
    <property type="entry name" value="PPR"/>
    <property type="match status" value="2"/>
</dbReference>
<comment type="caution">
    <text evidence="3">The sequence shown here is derived from an EMBL/GenBank/DDBJ whole genome shotgun (WGS) entry which is preliminary data.</text>
</comment>
<feature type="repeat" description="PPR" evidence="2">
    <location>
        <begin position="297"/>
        <end position="331"/>
    </location>
</feature>
<evidence type="ECO:0000313" key="4">
    <source>
        <dbReference type="Proteomes" id="UP000636800"/>
    </source>
</evidence>
<reference evidence="3 4" key="1">
    <citation type="journal article" date="2020" name="Nat. Food">
        <title>A phased Vanilla planifolia genome enables genetic improvement of flavour and production.</title>
        <authorList>
            <person name="Hasing T."/>
            <person name="Tang H."/>
            <person name="Brym M."/>
            <person name="Khazi F."/>
            <person name="Huang T."/>
            <person name="Chambers A.H."/>
        </authorList>
    </citation>
    <scope>NUCLEOTIDE SEQUENCE [LARGE SCALE GENOMIC DNA]</scope>
    <source>
        <tissue evidence="3">Leaf</tissue>
    </source>
</reference>
<dbReference type="PROSITE" id="PS51375">
    <property type="entry name" value="PPR"/>
    <property type="match status" value="2"/>
</dbReference>
<keyword evidence="4" id="KW-1185">Reference proteome</keyword>
<dbReference type="Gene3D" id="1.25.40.10">
    <property type="entry name" value="Tetratricopeptide repeat domain"/>
    <property type="match status" value="2"/>
</dbReference>